<feature type="transmembrane region" description="Helical" evidence="12">
    <location>
        <begin position="52"/>
        <end position="76"/>
    </location>
</feature>
<comment type="subcellular location">
    <subcellularLocation>
        <location evidence="1">Cell membrane</location>
        <topology evidence="1">Multi-pass membrane protein</topology>
    </subcellularLocation>
</comment>
<dbReference type="Pfam" id="PF00474">
    <property type="entry name" value="SSF"/>
    <property type="match status" value="1"/>
</dbReference>
<dbReference type="InterPro" id="IPR038377">
    <property type="entry name" value="Na/Glc_symporter_sf"/>
</dbReference>
<evidence type="ECO:0000313" key="13">
    <source>
        <dbReference type="EMBL" id="CAG5126220.1"/>
    </source>
</evidence>
<feature type="transmembrane region" description="Helical" evidence="12">
    <location>
        <begin position="125"/>
        <end position="146"/>
    </location>
</feature>
<keyword evidence="14" id="KW-1185">Reference proteome</keyword>
<evidence type="ECO:0000256" key="9">
    <source>
        <dbReference type="ARBA" id="ARBA00023136"/>
    </source>
</evidence>
<evidence type="ECO:0000256" key="6">
    <source>
        <dbReference type="ARBA" id="ARBA00022989"/>
    </source>
</evidence>
<dbReference type="GO" id="GO:0015293">
    <property type="term" value="F:symporter activity"/>
    <property type="evidence" value="ECO:0007669"/>
    <property type="project" value="TreeGrafter"/>
</dbReference>
<dbReference type="Gene3D" id="1.20.1730.10">
    <property type="entry name" value="Sodium/glucose cotransporter"/>
    <property type="match status" value="1"/>
</dbReference>
<evidence type="ECO:0000256" key="1">
    <source>
        <dbReference type="ARBA" id="ARBA00004651"/>
    </source>
</evidence>
<dbReference type="PANTHER" id="PTHR42985:SF40">
    <property type="entry name" value="LD47995P-RELATED"/>
    <property type="match status" value="1"/>
</dbReference>
<feature type="transmembrane region" description="Helical" evidence="12">
    <location>
        <begin position="82"/>
        <end position="105"/>
    </location>
</feature>
<dbReference type="PROSITE" id="PS50283">
    <property type="entry name" value="NA_SOLUT_SYMP_3"/>
    <property type="match status" value="1"/>
</dbReference>
<evidence type="ECO:0000256" key="8">
    <source>
        <dbReference type="ARBA" id="ARBA00023065"/>
    </source>
</evidence>
<evidence type="ECO:0000256" key="12">
    <source>
        <dbReference type="SAM" id="Phobius"/>
    </source>
</evidence>
<dbReference type="EMBL" id="CAJHNH020002292">
    <property type="protein sequence ID" value="CAG5126220.1"/>
    <property type="molecule type" value="Genomic_DNA"/>
</dbReference>
<dbReference type="AlphaFoldDB" id="A0A8S3ZEM4"/>
<keyword evidence="3" id="KW-0813">Transport</keyword>
<evidence type="ECO:0000313" key="14">
    <source>
        <dbReference type="Proteomes" id="UP000678393"/>
    </source>
</evidence>
<keyword evidence="9 12" id="KW-0472">Membrane</keyword>
<evidence type="ECO:0008006" key="15">
    <source>
        <dbReference type="Google" id="ProtNLM"/>
    </source>
</evidence>
<evidence type="ECO:0000256" key="4">
    <source>
        <dbReference type="ARBA" id="ARBA00022475"/>
    </source>
</evidence>
<proteinExistence type="inferred from homology"/>
<accession>A0A8S3ZEM4</accession>
<evidence type="ECO:0000256" key="10">
    <source>
        <dbReference type="ARBA" id="ARBA00023201"/>
    </source>
</evidence>
<comment type="similarity">
    <text evidence="2 11">Belongs to the sodium:solute symporter (SSF) (TC 2.A.21) family.</text>
</comment>
<reference evidence="13" key="1">
    <citation type="submission" date="2021-04" db="EMBL/GenBank/DDBJ databases">
        <authorList>
            <consortium name="Molecular Ecology Group"/>
        </authorList>
    </citation>
    <scope>NUCLEOTIDE SEQUENCE</scope>
</reference>
<sequence>MENTVSLQIVDYTVIVLTLSVSLGIGILFAVKDFKNVNRTEFLLGGRRMFMLPVALSIFATFTSGIALVGMLTDIYMNGCMAAALIAGITIGYIVAAFTIVPLLYPLRLTSLYEYLQLRYHSTTLRIFVVLVGMLQTLCYMAIALLSPALALQAGASLPMWVSVGIVGVIGTVYSAIGGIKS</sequence>
<protein>
    <recommendedName>
        <fullName evidence="15">Sodium-dependent multivitamin transporter</fullName>
    </recommendedName>
</protein>
<evidence type="ECO:0000256" key="5">
    <source>
        <dbReference type="ARBA" id="ARBA00022692"/>
    </source>
</evidence>
<dbReference type="OrthoDB" id="6152138at2759"/>
<evidence type="ECO:0000256" key="2">
    <source>
        <dbReference type="ARBA" id="ARBA00006434"/>
    </source>
</evidence>
<feature type="transmembrane region" description="Helical" evidence="12">
    <location>
        <begin position="158"/>
        <end position="177"/>
    </location>
</feature>
<keyword evidence="8" id="KW-0406">Ion transport</keyword>
<dbReference type="GO" id="GO:0005886">
    <property type="term" value="C:plasma membrane"/>
    <property type="evidence" value="ECO:0007669"/>
    <property type="project" value="UniProtKB-SubCell"/>
</dbReference>
<evidence type="ECO:0000256" key="3">
    <source>
        <dbReference type="ARBA" id="ARBA00022448"/>
    </source>
</evidence>
<comment type="caution">
    <text evidence="13">The sequence shown here is derived from an EMBL/GenBank/DDBJ whole genome shotgun (WGS) entry which is preliminary data.</text>
</comment>
<dbReference type="GO" id="GO:0006814">
    <property type="term" value="P:sodium ion transport"/>
    <property type="evidence" value="ECO:0007669"/>
    <property type="project" value="UniProtKB-KW"/>
</dbReference>
<evidence type="ECO:0000256" key="7">
    <source>
        <dbReference type="ARBA" id="ARBA00023053"/>
    </source>
</evidence>
<organism evidence="13 14">
    <name type="scientific">Candidula unifasciata</name>
    <dbReference type="NCBI Taxonomy" id="100452"/>
    <lineage>
        <taxon>Eukaryota</taxon>
        <taxon>Metazoa</taxon>
        <taxon>Spiralia</taxon>
        <taxon>Lophotrochozoa</taxon>
        <taxon>Mollusca</taxon>
        <taxon>Gastropoda</taxon>
        <taxon>Heterobranchia</taxon>
        <taxon>Euthyneura</taxon>
        <taxon>Panpulmonata</taxon>
        <taxon>Eupulmonata</taxon>
        <taxon>Stylommatophora</taxon>
        <taxon>Helicina</taxon>
        <taxon>Helicoidea</taxon>
        <taxon>Geomitridae</taxon>
        <taxon>Candidula</taxon>
    </lineage>
</organism>
<evidence type="ECO:0000256" key="11">
    <source>
        <dbReference type="RuleBase" id="RU362091"/>
    </source>
</evidence>
<gene>
    <name evidence="13" type="ORF">CUNI_LOCUS11778</name>
</gene>
<keyword evidence="5 12" id="KW-0812">Transmembrane</keyword>
<dbReference type="InterPro" id="IPR001734">
    <property type="entry name" value="Na/solute_symporter"/>
</dbReference>
<dbReference type="Proteomes" id="UP000678393">
    <property type="component" value="Unassembled WGS sequence"/>
</dbReference>
<keyword evidence="10" id="KW-0739">Sodium transport</keyword>
<keyword evidence="4" id="KW-1003">Cell membrane</keyword>
<keyword evidence="6 12" id="KW-1133">Transmembrane helix</keyword>
<keyword evidence="7" id="KW-0915">Sodium</keyword>
<feature type="non-terminal residue" evidence="13">
    <location>
        <position position="1"/>
    </location>
</feature>
<dbReference type="InterPro" id="IPR051163">
    <property type="entry name" value="Sodium:Solute_Symporter_SSF"/>
</dbReference>
<name>A0A8S3ZEM4_9EUPU</name>
<feature type="transmembrane region" description="Helical" evidence="12">
    <location>
        <begin position="12"/>
        <end position="31"/>
    </location>
</feature>
<dbReference type="PANTHER" id="PTHR42985">
    <property type="entry name" value="SODIUM-COUPLED MONOCARBOXYLATE TRANSPORTER"/>
    <property type="match status" value="1"/>
</dbReference>